<name>A0A857MFA3_9ACTN</name>
<proteinExistence type="predicted"/>
<accession>A0A857MFA3</accession>
<dbReference type="RefSeq" id="WP_005185220.1">
    <property type="nucleotide sequence ID" value="NZ_CP045804.1"/>
</dbReference>
<dbReference type="AlphaFoldDB" id="A0A857MFA3"/>
<reference evidence="1" key="1">
    <citation type="journal article" date="2021" name="Nat. Microbiol.">
        <title>Cocultivation of an ultrasmall environmental parasitic bacterium with lytic ability against bacteria associated with wastewater foams.</title>
        <authorList>
            <person name="Batinovic S."/>
            <person name="Rose J.J.A."/>
            <person name="Ratcliffe J."/>
            <person name="Seviour R.J."/>
            <person name="Petrovski S."/>
        </authorList>
    </citation>
    <scope>NUCLEOTIDE SEQUENCE</scope>
    <source>
        <strain evidence="1">CON44</strain>
    </source>
</reference>
<evidence type="ECO:0000313" key="1">
    <source>
        <dbReference type="EMBL" id="QHN38217.1"/>
    </source>
</evidence>
<protein>
    <submittedName>
        <fullName evidence="1">Uncharacterized protein</fullName>
    </submittedName>
</protein>
<gene>
    <name evidence="1" type="ORF">GII30_02600</name>
</gene>
<dbReference type="EMBL" id="CP045810">
    <property type="protein sequence ID" value="QHN38217.1"/>
    <property type="molecule type" value="Genomic_DNA"/>
</dbReference>
<sequence>MADDGTSRAGWHAQHLRHGEPVPGKPASSNTRGDRARLLREAMRALDESDVAKQAARNHSIVAADTRRNTAYVNDGEGGFRELTKADGIEPVLEYGDARIDAVKRKWNPKTFETTTIVSWVPKSLLKEVPDFYPVTNDAGVEVGRRSRWVMPDDEAGKAEVRRWFEETHRHLTTDVLRGGHDSIHGVVWNFDESQVHVHFMADTFAEVHRDMGVGADGQMLDADGEPIVRYKKPLTLDKVVAVSADGTLRDAPHIKATDIARLDERGRLRNADDELLRHPDGRPVRANADLKAEAQQMWGQSSETTVTREVDGEQREVAITGRTKMSAYQETYRQHLIDAGFAVELEANPERTSLKKDDFAELDAQRREAAAAAVSLQLEAEALAAERAELDGRAAALDQREAGLDEREGNIDTEVAAKYKAHVAEHATWWKSDGAPKFRGQIEGKVRGEMADQVRGAQEQAREIVGGAQAKAEEIANGAEADAARIRADADAAVLDAVIAVEAVRDDVRGLDSDPAKARALYEKFPLRGRGPEKIRDAAKIIKRRLADEHAALDSYDPARADAAMTAAKLDTMRELKGPKRADGTARTVAEWVDEKTAERYEQARRPVPTETLGARAASLGAVVDGAADDVEHSAGAVAAQESAAKNEGFGVGD</sequence>
<organism evidence="1">
    <name type="scientific">Gordonia amarae</name>
    <dbReference type="NCBI Taxonomy" id="36821"/>
    <lineage>
        <taxon>Bacteria</taxon>
        <taxon>Bacillati</taxon>
        <taxon>Actinomycetota</taxon>
        <taxon>Actinomycetes</taxon>
        <taxon>Mycobacteriales</taxon>
        <taxon>Gordoniaceae</taxon>
        <taxon>Gordonia</taxon>
    </lineage>
</organism>